<dbReference type="EMBL" id="CH902620">
    <property type="protein sequence ID" value="EDV30639.1"/>
    <property type="molecule type" value="Genomic_DNA"/>
</dbReference>
<dbReference type="CDD" id="cd01530">
    <property type="entry name" value="Cdc25"/>
    <property type="match status" value="1"/>
</dbReference>
<sequence>MASKRLMLNEEEEEDLCGSENDEQIQENRSAKRHKSGAGETPMQRLLKRHILAGGSAGTTILSPITELSQNMRCTTLDSGGGGTPKSTQRSSKTLNHFNSVSSRALSSFDSVSSSYDSGNSLDDEYLAMFELEAEDDPKLGLPGDLELLISGQLKTHQLPDAAEPTTRSVRRCLSMCPSDQHDGKEEYPSTETFNHIGHKSPVRKLQRKTLSMNDAEIMNALGDEPELIGDLSRPCALPCLLSGTRHRDLKTISSDTLARLMQGDFAEQLGSKGGYQIIDCRYPYEYLGGHIRGAMNLYTRGQIQEAFPSFAEQLQRTEERRIYVFHCEFSSERGPKLLRFLRSNDRSLHAHNYPTLDYPELYLLHNGYKEFFGLHAELCEPEGYVPMLAPDHNEEFRYFRAKTKSWQCGEGEGGDSGIGGGGGGGSRSLKKSRSRLVYAE</sequence>
<evidence type="ECO:0000256" key="8">
    <source>
        <dbReference type="SAM" id="MobiDB-lite"/>
    </source>
</evidence>
<dbReference type="PANTHER" id="PTHR10828">
    <property type="entry name" value="M-PHASE INDUCER PHOSPHATASE DUAL SPECIFICITY PHOSPHATASE CDC25"/>
    <property type="match status" value="1"/>
</dbReference>
<feature type="compositionally biased region" description="Gly residues" evidence="8">
    <location>
        <begin position="411"/>
        <end position="427"/>
    </location>
</feature>
<dbReference type="Pfam" id="PF00581">
    <property type="entry name" value="Rhodanese"/>
    <property type="match status" value="1"/>
</dbReference>
<feature type="region of interest" description="Disordered" evidence="8">
    <location>
        <begin position="179"/>
        <end position="199"/>
    </location>
</feature>
<dbReference type="GeneID" id="6497757"/>
<name>B3MKY1_DROAN</name>
<evidence type="ECO:0000256" key="3">
    <source>
        <dbReference type="ARBA" id="ARBA00022618"/>
    </source>
</evidence>
<dbReference type="PhylomeDB" id="B3MKY1"/>
<comment type="catalytic activity">
    <reaction evidence="7">
        <text>O-phospho-L-tyrosyl-[protein] + H2O = L-tyrosyl-[protein] + phosphate</text>
        <dbReference type="Rhea" id="RHEA:10684"/>
        <dbReference type="Rhea" id="RHEA-COMP:10136"/>
        <dbReference type="Rhea" id="RHEA-COMP:20101"/>
        <dbReference type="ChEBI" id="CHEBI:15377"/>
        <dbReference type="ChEBI" id="CHEBI:43474"/>
        <dbReference type="ChEBI" id="CHEBI:46858"/>
        <dbReference type="ChEBI" id="CHEBI:61978"/>
        <dbReference type="EC" id="3.1.3.48"/>
    </reaction>
</comment>
<dbReference type="PANTHER" id="PTHR10828:SF76">
    <property type="entry name" value="M-PHASE INDUCER PHOSPHATASE"/>
    <property type="match status" value="1"/>
</dbReference>
<evidence type="ECO:0000256" key="7">
    <source>
        <dbReference type="ARBA" id="ARBA00051722"/>
    </source>
</evidence>
<dbReference type="GO" id="GO:0007140">
    <property type="term" value="P:male meiotic nuclear division"/>
    <property type="evidence" value="ECO:0007669"/>
    <property type="project" value="EnsemblMetazoa"/>
</dbReference>
<gene>
    <name evidence="10" type="primary">Dana\GF14942</name>
    <name evidence="10" type="synonym">dana_GLEANR_15708</name>
    <name evidence="10" type="ORF">GF14942</name>
</gene>
<reference evidence="10 11" key="1">
    <citation type="journal article" date="2007" name="Nature">
        <title>Evolution of genes and genomes on the Drosophila phylogeny.</title>
        <authorList>
            <consortium name="Drosophila 12 Genomes Consortium"/>
            <person name="Clark A.G."/>
            <person name="Eisen M.B."/>
            <person name="Smith D.R."/>
            <person name="Bergman C.M."/>
            <person name="Oliver B."/>
            <person name="Markow T.A."/>
            <person name="Kaufman T.C."/>
            <person name="Kellis M."/>
            <person name="Gelbart W."/>
            <person name="Iyer V.N."/>
            <person name="Pollard D.A."/>
            <person name="Sackton T.B."/>
            <person name="Larracuente A.M."/>
            <person name="Singh N.D."/>
            <person name="Abad J.P."/>
            <person name="Abt D.N."/>
            <person name="Adryan B."/>
            <person name="Aguade M."/>
            <person name="Akashi H."/>
            <person name="Anderson W.W."/>
            <person name="Aquadro C.F."/>
            <person name="Ardell D.H."/>
            <person name="Arguello R."/>
            <person name="Artieri C.G."/>
            <person name="Barbash D.A."/>
            <person name="Barker D."/>
            <person name="Barsanti P."/>
            <person name="Batterham P."/>
            <person name="Batzoglou S."/>
            <person name="Begun D."/>
            <person name="Bhutkar A."/>
            <person name="Blanco E."/>
            <person name="Bosak S.A."/>
            <person name="Bradley R.K."/>
            <person name="Brand A.D."/>
            <person name="Brent M.R."/>
            <person name="Brooks A.N."/>
            <person name="Brown R.H."/>
            <person name="Butlin R.K."/>
            <person name="Caggese C."/>
            <person name="Calvi B.R."/>
            <person name="Bernardo de Carvalho A."/>
            <person name="Caspi A."/>
            <person name="Castrezana S."/>
            <person name="Celniker S.E."/>
            <person name="Chang J.L."/>
            <person name="Chapple C."/>
            <person name="Chatterji S."/>
            <person name="Chinwalla A."/>
            <person name="Civetta A."/>
            <person name="Clifton S.W."/>
            <person name="Comeron J.M."/>
            <person name="Costello J.C."/>
            <person name="Coyne J.A."/>
            <person name="Daub J."/>
            <person name="David R.G."/>
            <person name="Delcher A.L."/>
            <person name="Delehaunty K."/>
            <person name="Do C.B."/>
            <person name="Ebling H."/>
            <person name="Edwards K."/>
            <person name="Eickbush T."/>
            <person name="Evans J.D."/>
            <person name="Filipski A."/>
            <person name="Findeiss S."/>
            <person name="Freyhult E."/>
            <person name="Fulton L."/>
            <person name="Fulton R."/>
            <person name="Garcia A.C."/>
            <person name="Gardiner A."/>
            <person name="Garfield D.A."/>
            <person name="Garvin B.E."/>
            <person name="Gibson G."/>
            <person name="Gilbert D."/>
            <person name="Gnerre S."/>
            <person name="Godfrey J."/>
            <person name="Good R."/>
            <person name="Gotea V."/>
            <person name="Gravely B."/>
            <person name="Greenberg A.J."/>
            <person name="Griffiths-Jones S."/>
            <person name="Gross S."/>
            <person name="Guigo R."/>
            <person name="Gustafson E.A."/>
            <person name="Haerty W."/>
            <person name="Hahn M.W."/>
            <person name="Halligan D.L."/>
            <person name="Halpern A.L."/>
            <person name="Halter G.M."/>
            <person name="Han M.V."/>
            <person name="Heger A."/>
            <person name="Hillier L."/>
            <person name="Hinrichs A.S."/>
            <person name="Holmes I."/>
            <person name="Hoskins R.A."/>
            <person name="Hubisz M.J."/>
            <person name="Hultmark D."/>
            <person name="Huntley M.A."/>
            <person name="Jaffe D.B."/>
            <person name="Jagadeeshan S."/>
            <person name="Jeck W.R."/>
            <person name="Johnson J."/>
            <person name="Jones C.D."/>
            <person name="Jordan W.C."/>
            <person name="Karpen G.H."/>
            <person name="Kataoka E."/>
            <person name="Keightley P.D."/>
            <person name="Kheradpour P."/>
            <person name="Kirkness E.F."/>
            <person name="Koerich L.B."/>
            <person name="Kristiansen K."/>
            <person name="Kudrna D."/>
            <person name="Kulathinal R.J."/>
            <person name="Kumar S."/>
            <person name="Kwok R."/>
            <person name="Lander E."/>
            <person name="Langley C.H."/>
            <person name="Lapoint R."/>
            <person name="Lazzaro B.P."/>
            <person name="Lee S.J."/>
            <person name="Levesque L."/>
            <person name="Li R."/>
            <person name="Lin C.F."/>
            <person name="Lin M.F."/>
            <person name="Lindblad-Toh K."/>
            <person name="Llopart A."/>
            <person name="Long M."/>
            <person name="Low L."/>
            <person name="Lozovsky E."/>
            <person name="Lu J."/>
            <person name="Luo M."/>
            <person name="Machado C.A."/>
            <person name="Makalowski W."/>
            <person name="Marzo M."/>
            <person name="Matsuda M."/>
            <person name="Matzkin L."/>
            <person name="McAllister B."/>
            <person name="McBride C.S."/>
            <person name="McKernan B."/>
            <person name="McKernan K."/>
            <person name="Mendez-Lago M."/>
            <person name="Minx P."/>
            <person name="Mollenhauer M.U."/>
            <person name="Montooth K."/>
            <person name="Mount S.M."/>
            <person name="Mu X."/>
            <person name="Myers E."/>
            <person name="Negre B."/>
            <person name="Newfeld S."/>
            <person name="Nielsen R."/>
            <person name="Noor M.A."/>
            <person name="O'Grady P."/>
            <person name="Pachter L."/>
            <person name="Papaceit M."/>
            <person name="Parisi M.J."/>
            <person name="Parisi M."/>
            <person name="Parts L."/>
            <person name="Pedersen J.S."/>
            <person name="Pesole G."/>
            <person name="Phillippy A.M."/>
            <person name="Ponting C.P."/>
            <person name="Pop M."/>
            <person name="Porcelli D."/>
            <person name="Powell J.R."/>
            <person name="Prohaska S."/>
            <person name="Pruitt K."/>
            <person name="Puig M."/>
            <person name="Quesneville H."/>
            <person name="Ram K.R."/>
            <person name="Rand D."/>
            <person name="Rasmussen M.D."/>
            <person name="Reed L.K."/>
            <person name="Reenan R."/>
            <person name="Reily A."/>
            <person name="Remington K.A."/>
            <person name="Rieger T.T."/>
            <person name="Ritchie M.G."/>
            <person name="Robin C."/>
            <person name="Rogers Y.H."/>
            <person name="Rohde C."/>
            <person name="Rozas J."/>
            <person name="Rubenfield M.J."/>
            <person name="Ruiz A."/>
            <person name="Russo S."/>
            <person name="Salzberg S.L."/>
            <person name="Sanchez-Gracia A."/>
            <person name="Saranga D.J."/>
            <person name="Sato H."/>
            <person name="Schaeffer S.W."/>
            <person name="Schatz M.C."/>
            <person name="Schlenke T."/>
            <person name="Schwartz R."/>
            <person name="Segarra C."/>
            <person name="Singh R.S."/>
            <person name="Sirot L."/>
            <person name="Sirota M."/>
            <person name="Sisneros N.B."/>
            <person name="Smith C.D."/>
            <person name="Smith T.F."/>
            <person name="Spieth J."/>
            <person name="Stage D.E."/>
            <person name="Stark A."/>
            <person name="Stephan W."/>
            <person name="Strausberg R.L."/>
            <person name="Strempel S."/>
            <person name="Sturgill D."/>
            <person name="Sutton G."/>
            <person name="Sutton G.G."/>
            <person name="Tao W."/>
            <person name="Teichmann S."/>
            <person name="Tobari Y.N."/>
            <person name="Tomimura Y."/>
            <person name="Tsolas J.M."/>
            <person name="Valente V.L."/>
            <person name="Venter E."/>
            <person name="Venter J.C."/>
            <person name="Vicario S."/>
            <person name="Vieira F.G."/>
            <person name="Vilella A.J."/>
            <person name="Villasante A."/>
            <person name="Walenz B."/>
            <person name="Wang J."/>
            <person name="Wasserman M."/>
            <person name="Watts T."/>
            <person name="Wilson D."/>
            <person name="Wilson R.K."/>
            <person name="Wing R.A."/>
            <person name="Wolfner M.F."/>
            <person name="Wong A."/>
            <person name="Wong G.K."/>
            <person name="Wu C.I."/>
            <person name="Wu G."/>
            <person name="Yamamoto D."/>
            <person name="Yang H.P."/>
            <person name="Yang S.P."/>
            <person name="Yorke J.A."/>
            <person name="Yoshida K."/>
            <person name="Zdobnov E."/>
            <person name="Zhang P."/>
            <person name="Zhang Y."/>
            <person name="Zimin A.V."/>
            <person name="Baldwin J."/>
            <person name="Abdouelleil A."/>
            <person name="Abdulkadir J."/>
            <person name="Abebe A."/>
            <person name="Abera B."/>
            <person name="Abreu J."/>
            <person name="Acer S.C."/>
            <person name="Aftuck L."/>
            <person name="Alexander A."/>
            <person name="An P."/>
            <person name="Anderson E."/>
            <person name="Anderson S."/>
            <person name="Arachi H."/>
            <person name="Azer M."/>
            <person name="Bachantsang P."/>
            <person name="Barry A."/>
            <person name="Bayul T."/>
            <person name="Berlin A."/>
            <person name="Bessette D."/>
            <person name="Bloom T."/>
            <person name="Blye J."/>
            <person name="Boguslavskiy L."/>
            <person name="Bonnet C."/>
            <person name="Boukhgalter B."/>
            <person name="Bourzgui I."/>
            <person name="Brown A."/>
            <person name="Cahill P."/>
            <person name="Channer S."/>
            <person name="Cheshatsang Y."/>
            <person name="Chuda L."/>
            <person name="Citroen M."/>
            <person name="Collymore A."/>
            <person name="Cooke P."/>
            <person name="Costello M."/>
            <person name="D'Aco K."/>
            <person name="Daza R."/>
            <person name="De Haan G."/>
            <person name="DeGray S."/>
            <person name="DeMaso C."/>
            <person name="Dhargay N."/>
            <person name="Dooley K."/>
            <person name="Dooley E."/>
            <person name="Doricent M."/>
            <person name="Dorje P."/>
            <person name="Dorjee K."/>
            <person name="Dupes A."/>
            <person name="Elong R."/>
            <person name="Falk J."/>
            <person name="Farina A."/>
            <person name="Faro S."/>
            <person name="Ferguson D."/>
            <person name="Fisher S."/>
            <person name="Foley C.D."/>
            <person name="Franke A."/>
            <person name="Friedrich D."/>
            <person name="Gadbois L."/>
            <person name="Gearin G."/>
            <person name="Gearin C.R."/>
            <person name="Giannoukos G."/>
            <person name="Goode T."/>
            <person name="Graham J."/>
            <person name="Grandbois E."/>
            <person name="Grewal S."/>
            <person name="Gyaltsen K."/>
            <person name="Hafez N."/>
            <person name="Hagos B."/>
            <person name="Hall J."/>
            <person name="Henson C."/>
            <person name="Hollinger A."/>
            <person name="Honan T."/>
            <person name="Huard M.D."/>
            <person name="Hughes L."/>
            <person name="Hurhula B."/>
            <person name="Husby M.E."/>
            <person name="Kamat A."/>
            <person name="Kanga B."/>
            <person name="Kashin S."/>
            <person name="Khazanovich D."/>
            <person name="Kisner P."/>
            <person name="Lance K."/>
            <person name="Lara M."/>
            <person name="Lee W."/>
            <person name="Lennon N."/>
            <person name="Letendre F."/>
            <person name="LeVine R."/>
            <person name="Lipovsky A."/>
            <person name="Liu X."/>
            <person name="Liu J."/>
            <person name="Liu S."/>
            <person name="Lokyitsang T."/>
            <person name="Lokyitsang Y."/>
            <person name="Lubonja R."/>
            <person name="Lui A."/>
            <person name="MacDonald P."/>
            <person name="Magnisalis V."/>
            <person name="Maru K."/>
            <person name="Matthews C."/>
            <person name="McCusker W."/>
            <person name="McDonough S."/>
            <person name="Mehta T."/>
            <person name="Meldrim J."/>
            <person name="Meneus L."/>
            <person name="Mihai O."/>
            <person name="Mihalev A."/>
            <person name="Mihova T."/>
            <person name="Mittelman R."/>
            <person name="Mlenga V."/>
            <person name="Montmayeur A."/>
            <person name="Mulrain L."/>
            <person name="Navidi A."/>
            <person name="Naylor J."/>
            <person name="Negash T."/>
            <person name="Nguyen T."/>
            <person name="Nguyen N."/>
            <person name="Nicol R."/>
            <person name="Norbu C."/>
            <person name="Norbu N."/>
            <person name="Novod N."/>
            <person name="O'Neill B."/>
            <person name="Osman S."/>
            <person name="Markiewicz E."/>
            <person name="Oyono O.L."/>
            <person name="Patti C."/>
            <person name="Phunkhang P."/>
            <person name="Pierre F."/>
            <person name="Priest M."/>
            <person name="Raghuraman S."/>
            <person name="Rege F."/>
            <person name="Reyes R."/>
            <person name="Rise C."/>
            <person name="Rogov P."/>
            <person name="Ross K."/>
            <person name="Ryan E."/>
            <person name="Settipalli S."/>
            <person name="Shea T."/>
            <person name="Sherpa N."/>
            <person name="Shi L."/>
            <person name="Shih D."/>
            <person name="Sparrow T."/>
            <person name="Spaulding J."/>
            <person name="Stalker J."/>
            <person name="Stange-Thomann N."/>
            <person name="Stavropoulos S."/>
            <person name="Stone C."/>
            <person name="Strader C."/>
            <person name="Tesfaye S."/>
            <person name="Thomson T."/>
            <person name="Thoulutsang Y."/>
            <person name="Thoulutsang D."/>
            <person name="Topham K."/>
            <person name="Topping I."/>
            <person name="Tsamla T."/>
            <person name="Vassiliev H."/>
            <person name="Vo A."/>
            <person name="Wangchuk T."/>
            <person name="Wangdi T."/>
            <person name="Weiand M."/>
            <person name="Wilkinson J."/>
            <person name="Wilson A."/>
            <person name="Yadav S."/>
            <person name="Young G."/>
            <person name="Yu Q."/>
            <person name="Zembek L."/>
            <person name="Zhong D."/>
            <person name="Zimmer A."/>
            <person name="Zwirko Z."/>
            <person name="Jaffe D.B."/>
            <person name="Alvarez P."/>
            <person name="Brockman W."/>
            <person name="Butler J."/>
            <person name="Chin C."/>
            <person name="Gnerre S."/>
            <person name="Grabherr M."/>
            <person name="Kleber M."/>
            <person name="Mauceli E."/>
            <person name="MacCallum I."/>
        </authorList>
    </citation>
    <scope>NUCLEOTIDE SEQUENCE [LARGE SCALE GENOMIC DNA]</scope>
    <source>
        <strain evidence="11">Tucson 14024-0371.13</strain>
    </source>
</reference>
<dbReference type="GO" id="GO:0007348">
    <property type="term" value="P:regulation of syncytial blastoderm mitotic cell cycle"/>
    <property type="evidence" value="ECO:0007669"/>
    <property type="project" value="EnsemblMetazoa"/>
</dbReference>
<dbReference type="GO" id="GO:0051078">
    <property type="term" value="P:meiotic nuclear membrane disassembly"/>
    <property type="evidence" value="ECO:0007669"/>
    <property type="project" value="EnsemblMetazoa"/>
</dbReference>
<keyword evidence="3" id="KW-0132">Cell division</keyword>
<dbReference type="GO" id="GO:0110032">
    <property type="term" value="P:positive regulation of G2/MI transition of meiotic cell cycle"/>
    <property type="evidence" value="ECO:0007669"/>
    <property type="project" value="TreeGrafter"/>
</dbReference>
<organism evidence="10 11">
    <name type="scientific">Drosophila ananassae</name>
    <name type="common">Fruit fly</name>
    <dbReference type="NCBI Taxonomy" id="7217"/>
    <lineage>
        <taxon>Eukaryota</taxon>
        <taxon>Metazoa</taxon>
        <taxon>Ecdysozoa</taxon>
        <taxon>Arthropoda</taxon>
        <taxon>Hexapoda</taxon>
        <taxon>Insecta</taxon>
        <taxon>Pterygota</taxon>
        <taxon>Neoptera</taxon>
        <taxon>Endopterygota</taxon>
        <taxon>Diptera</taxon>
        <taxon>Brachycera</taxon>
        <taxon>Muscomorpha</taxon>
        <taxon>Ephydroidea</taxon>
        <taxon>Drosophilidae</taxon>
        <taxon>Drosophila</taxon>
        <taxon>Sophophora</taxon>
    </lineage>
</organism>
<dbReference type="OMA" id="KPCALPC"/>
<dbReference type="SMR" id="B3MKY1"/>
<keyword evidence="5" id="KW-0904">Protein phosphatase</keyword>
<dbReference type="FunFam" id="3.40.250.10:FF:000036">
    <property type="entry name" value="M-phase inducer phosphatase"/>
    <property type="match status" value="1"/>
</dbReference>
<evidence type="ECO:0000256" key="1">
    <source>
        <dbReference type="ARBA" id="ARBA00011065"/>
    </source>
</evidence>
<keyword evidence="6" id="KW-0131">Cell cycle</keyword>
<evidence type="ECO:0000256" key="4">
    <source>
        <dbReference type="ARBA" id="ARBA00022801"/>
    </source>
</evidence>
<comment type="similarity">
    <text evidence="1">Belongs to the MPI phosphatase family.</text>
</comment>
<feature type="compositionally biased region" description="Acidic residues" evidence="8">
    <location>
        <begin position="9"/>
        <end position="25"/>
    </location>
</feature>
<evidence type="ECO:0000256" key="5">
    <source>
        <dbReference type="ARBA" id="ARBA00022912"/>
    </source>
</evidence>
<dbReference type="PROSITE" id="PS50206">
    <property type="entry name" value="RHODANESE_3"/>
    <property type="match status" value="1"/>
</dbReference>
<dbReference type="GO" id="GO:0005634">
    <property type="term" value="C:nucleus"/>
    <property type="evidence" value="ECO:0007669"/>
    <property type="project" value="EnsemblMetazoa"/>
</dbReference>
<accession>B3MKY1</accession>
<evidence type="ECO:0000256" key="2">
    <source>
        <dbReference type="ARBA" id="ARBA00013064"/>
    </source>
</evidence>
<dbReference type="HOGENOM" id="CLU_014464_3_1_1"/>
<dbReference type="SUPFAM" id="SSF52821">
    <property type="entry name" value="Rhodanese/Cell cycle control phosphatase"/>
    <property type="match status" value="1"/>
</dbReference>
<dbReference type="eggNOG" id="KOG3772">
    <property type="taxonomic scope" value="Eukaryota"/>
</dbReference>
<feature type="region of interest" description="Disordered" evidence="8">
    <location>
        <begin position="411"/>
        <end position="441"/>
    </location>
</feature>
<dbReference type="GO" id="GO:0007283">
    <property type="term" value="P:spermatogenesis"/>
    <property type="evidence" value="ECO:0007669"/>
    <property type="project" value="EnsemblMetazoa"/>
</dbReference>
<dbReference type="EC" id="3.1.3.48" evidence="2"/>
<dbReference type="GO" id="GO:0005819">
    <property type="term" value="C:spindle"/>
    <property type="evidence" value="ECO:0007669"/>
    <property type="project" value="EnsemblMetazoa"/>
</dbReference>
<keyword evidence="11" id="KW-1185">Reference proteome</keyword>
<dbReference type="FunCoup" id="B3MKY1">
    <property type="interactions" value="156"/>
</dbReference>
<evidence type="ECO:0000259" key="9">
    <source>
        <dbReference type="PROSITE" id="PS50206"/>
    </source>
</evidence>
<dbReference type="GO" id="GO:0005737">
    <property type="term" value="C:cytoplasm"/>
    <property type="evidence" value="ECO:0007669"/>
    <property type="project" value="TreeGrafter"/>
</dbReference>
<dbReference type="GO" id="GO:0010971">
    <property type="term" value="P:positive regulation of G2/M transition of mitotic cell cycle"/>
    <property type="evidence" value="ECO:0007669"/>
    <property type="project" value="TreeGrafter"/>
</dbReference>
<dbReference type="GO" id="GO:0004725">
    <property type="term" value="F:protein tyrosine phosphatase activity"/>
    <property type="evidence" value="ECO:0007669"/>
    <property type="project" value="UniProtKB-EC"/>
</dbReference>
<proteinExistence type="inferred from homology"/>
<evidence type="ECO:0000313" key="11">
    <source>
        <dbReference type="Proteomes" id="UP000007801"/>
    </source>
</evidence>
<dbReference type="OrthoDB" id="26523at2759"/>
<dbReference type="GO" id="GO:0000086">
    <property type="term" value="P:G2/M transition of mitotic cell cycle"/>
    <property type="evidence" value="ECO:0007669"/>
    <property type="project" value="TreeGrafter"/>
</dbReference>
<dbReference type="InParanoid" id="B3MKY1"/>
<dbReference type="InterPro" id="IPR036873">
    <property type="entry name" value="Rhodanese-like_dom_sf"/>
</dbReference>
<dbReference type="Proteomes" id="UP000007801">
    <property type="component" value="Unassembled WGS sequence"/>
</dbReference>
<dbReference type="GO" id="GO:0051301">
    <property type="term" value="P:cell division"/>
    <property type="evidence" value="ECO:0007669"/>
    <property type="project" value="UniProtKB-KW"/>
</dbReference>
<feature type="domain" description="Rhodanese" evidence="9">
    <location>
        <begin position="272"/>
        <end position="381"/>
    </location>
</feature>
<dbReference type="SMART" id="SM00450">
    <property type="entry name" value="RHOD"/>
    <property type="match status" value="1"/>
</dbReference>
<dbReference type="PRINTS" id="PR00716">
    <property type="entry name" value="MPIPHPHTASE"/>
</dbReference>
<evidence type="ECO:0000313" key="10">
    <source>
        <dbReference type="EMBL" id="EDV30639.1"/>
    </source>
</evidence>
<dbReference type="AlphaFoldDB" id="B3MKY1"/>
<evidence type="ECO:0000256" key="6">
    <source>
        <dbReference type="ARBA" id="ARBA00023306"/>
    </source>
</evidence>
<dbReference type="Gene3D" id="3.40.250.10">
    <property type="entry name" value="Rhodanese-like domain"/>
    <property type="match status" value="1"/>
</dbReference>
<feature type="region of interest" description="Disordered" evidence="8">
    <location>
        <begin position="1"/>
        <end position="41"/>
    </location>
</feature>
<dbReference type="STRING" id="7217.B3MKY1"/>
<dbReference type="InterPro" id="IPR001763">
    <property type="entry name" value="Rhodanese-like_dom"/>
</dbReference>
<protein>
    <recommendedName>
        <fullName evidence="2">protein-tyrosine-phosphatase</fullName>
        <ecNumber evidence="2">3.1.3.48</ecNumber>
    </recommendedName>
</protein>
<dbReference type="KEGG" id="dan:6497757"/>
<keyword evidence="4 10" id="KW-0378">Hydrolase</keyword>
<dbReference type="InterPro" id="IPR000751">
    <property type="entry name" value="MPI_Phosphatase"/>
</dbReference>